<sequence length="389" mass="45598">MVFMVVNHDDVVDGVRSCCIEYDDDVLTLPKDEGGLGISKLSDVNSSLLLKWAWRFKIQQGSLWRNVIEAIHGGRNMWMFLPLNRSLTGCWKNLVSSINQMQIGGKQVEWYFKGKPGDGVYLRFWKDRWLGDTLFKDRWPRLYSLESNKNCSISDRISHSGTAFLLGPGWNVWPSTVEEISEMNDVNYMLNNIRFVGSKDVWKWDEEGSNHFSVANVKRMIRLDRNNNMTHLFKWESWIPLKINIHLWRAEMGRIPTRLALQRRQIVISSTICVLCDVNDEDCNHIFFHCGFAFGVWSIIRRWCKLDYVSFDDMEGLLKFYKHIQGPKWAKKLIRGIVMTTCWAIWNARNKKVFDNVSPKVQEVVALVKSLSFLWIKNRSKFKSVLWKD</sequence>
<gene>
    <name evidence="2" type="ORF">CTI12_AA162600</name>
</gene>
<evidence type="ECO:0000313" key="3">
    <source>
        <dbReference type="Proteomes" id="UP000245207"/>
    </source>
</evidence>
<feature type="domain" description="Reverse transcriptase zinc-binding" evidence="1">
    <location>
        <begin position="212"/>
        <end position="297"/>
    </location>
</feature>
<dbReference type="Proteomes" id="UP000245207">
    <property type="component" value="Unassembled WGS sequence"/>
</dbReference>
<dbReference type="InterPro" id="IPR026960">
    <property type="entry name" value="RVT-Znf"/>
</dbReference>
<evidence type="ECO:0000313" key="2">
    <source>
        <dbReference type="EMBL" id="PWA83801.1"/>
    </source>
</evidence>
<dbReference type="PANTHER" id="PTHR33116:SF78">
    <property type="entry name" value="OS12G0587133 PROTEIN"/>
    <property type="match status" value="1"/>
</dbReference>
<dbReference type="GO" id="GO:0003964">
    <property type="term" value="F:RNA-directed DNA polymerase activity"/>
    <property type="evidence" value="ECO:0007669"/>
    <property type="project" value="UniProtKB-KW"/>
</dbReference>
<comment type="caution">
    <text evidence="2">The sequence shown here is derived from an EMBL/GenBank/DDBJ whole genome shotgun (WGS) entry which is preliminary data.</text>
</comment>
<name>A0A2U1PDG6_ARTAN</name>
<dbReference type="OrthoDB" id="1436790at2759"/>
<keyword evidence="3" id="KW-1185">Reference proteome</keyword>
<reference evidence="2 3" key="1">
    <citation type="journal article" date="2018" name="Mol. Plant">
        <title>The genome of Artemisia annua provides insight into the evolution of Asteraceae family and artemisinin biosynthesis.</title>
        <authorList>
            <person name="Shen Q."/>
            <person name="Zhang L."/>
            <person name="Liao Z."/>
            <person name="Wang S."/>
            <person name="Yan T."/>
            <person name="Shi P."/>
            <person name="Liu M."/>
            <person name="Fu X."/>
            <person name="Pan Q."/>
            <person name="Wang Y."/>
            <person name="Lv Z."/>
            <person name="Lu X."/>
            <person name="Zhang F."/>
            <person name="Jiang W."/>
            <person name="Ma Y."/>
            <person name="Chen M."/>
            <person name="Hao X."/>
            <person name="Li L."/>
            <person name="Tang Y."/>
            <person name="Lv G."/>
            <person name="Zhou Y."/>
            <person name="Sun X."/>
            <person name="Brodelius P.E."/>
            <person name="Rose J.K.C."/>
            <person name="Tang K."/>
        </authorList>
    </citation>
    <scope>NUCLEOTIDE SEQUENCE [LARGE SCALE GENOMIC DNA]</scope>
    <source>
        <strain evidence="3">cv. Huhao1</strain>
        <tissue evidence="2">Leaf</tissue>
    </source>
</reference>
<keyword evidence="2" id="KW-0548">Nucleotidyltransferase</keyword>
<protein>
    <submittedName>
        <fullName evidence="2">RNA-directed DNA polymerase, eukaryota, Reverse transcriptase zinc-binding domain protein</fullName>
    </submittedName>
</protein>
<organism evidence="2 3">
    <name type="scientific">Artemisia annua</name>
    <name type="common">Sweet wormwood</name>
    <dbReference type="NCBI Taxonomy" id="35608"/>
    <lineage>
        <taxon>Eukaryota</taxon>
        <taxon>Viridiplantae</taxon>
        <taxon>Streptophyta</taxon>
        <taxon>Embryophyta</taxon>
        <taxon>Tracheophyta</taxon>
        <taxon>Spermatophyta</taxon>
        <taxon>Magnoliopsida</taxon>
        <taxon>eudicotyledons</taxon>
        <taxon>Gunneridae</taxon>
        <taxon>Pentapetalae</taxon>
        <taxon>asterids</taxon>
        <taxon>campanulids</taxon>
        <taxon>Asterales</taxon>
        <taxon>Asteraceae</taxon>
        <taxon>Asteroideae</taxon>
        <taxon>Anthemideae</taxon>
        <taxon>Artemisiinae</taxon>
        <taxon>Artemisia</taxon>
    </lineage>
</organism>
<proteinExistence type="predicted"/>
<keyword evidence="2" id="KW-0695">RNA-directed DNA polymerase</keyword>
<accession>A0A2U1PDG6</accession>
<dbReference type="PANTHER" id="PTHR33116">
    <property type="entry name" value="REVERSE TRANSCRIPTASE ZINC-BINDING DOMAIN-CONTAINING PROTEIN-RELATED-RELATED"/>
    <property type="match status" value="1"/>
</dbReference>
<evidence type="ECO:0000259" key="1">
    <source>
        <dbReference type="Pfam" id="PF13966"/>
    </source>
</evidence>
<dbReference type="Pfam" id="PF13966">
    <property type="entry name" value="zf-RVT"/>
    <property type="match status" value="1"/>
</dbReference>
<keyword evidence="2" id="KW-0808">Transferase</keyword>
<dbReference type="AlphaFoldDB" id="A0A2U1PDG6"/>
<dbReference type="EMBL" id="PKPP01001303">
    <property type="protein sequence ID" value="PWA83801.1"/>
    <property type="molecule type" value="Genomic_DNA"/>
</dbReference>